<dbReference type="GO" id="GO:0016787">
    <property type="term" value="F:hydrolase activity"/>
    <property type="evidence" value="ECO:0007669"/>
    <property type="project" value="UniProtKB-KW"/>
</dbReference>
<protein>
    <submittedName>
        <fullName evidence="3">Alpha/beta-hydrolase</fullName>
    </submittedName>
</protein>
<proteinExistence type="predicted"/>
<feature type="compositionally biased region" description="Low complexity" evidence="1">
    <location>
        <begin position="372"/>
        <end position="391"/>
    </location>
</feature>
<dbReference type="InterPro" id="IPR050471">
    <property type="entry name" value="AB_hydrolase"/>
</dbReference>
<reference evidence="3 4" key="1">
    <citation type="submission" date="2016-09" db="EMBL/GenBank/DDBJ databases">
        <title>Extensive genetic diversity and differential bi-allelic expression allows diatom success in the polar Southern Ocean.</title>
        <authorList>
            <consortium name="DOE Joint Genome Institute"/>
            <person name="Mock T."/>
            <person name="Otillar R.P."/>
            <person name="Strauss J."/>
            <person name="Dupont C."/>
            <person name="Frickenhaus S."/>
            <person name="Maumus F."/>
            <person name="Mcmullan M."/>
            <person name="Sanges R."/>
            <person name="Schmutz J."/>
            <person name="Toseland A."/>
            <person name="Valas R."/>
            <person name="Veluchamy A."/>
            <person name="Ward B.J."/>
            <person name="Allen A."/>
            <person name="Barry K."/>
            <person name="Falciatore A."/>
            <person name="Ferrante M."/>
            <person name="Fortunato A.E."/>
            <person name="Gloeckner G."/>
            <person name="Gruber A."/>
            <person name="Hipkin R."/>
            <person name="Janech M."/>
            <person name="Kroth P."/>
            <person name="Leese F."/>
            <person name="Lindquist E."/>
            <person name="Lyon B.R."/>
            <person name="Martin J."/>
            <person name="Mayer C."/>
            <person name="Parker M."/>
            <person name="Quesneville H."/>
            <person name="Raymond J."/>
            <person name="Uhlig C."/>
            <person name="Valentin K.U."/>
            <person name="Worden A.Z."/>
            <person name="Armbrust E.V."/>
            <person name="Bowler C."/>
            <person name="Green B."/>
            <person name="Moulton V."/>
            <person name="Van Oosterhout C."/>
            <person name="Grigoriev I."/>
        </authorList>
    </citation>
    <scope>NUCLEOTIDE SEQUENCE [LARGE SCALE GENOMIC DNA]</scope>
    <source>
        <strain evidence="3 4">CCMP1102</strain>
    </source>
</reference>
<dbReference type="InterPro" id="IPR000073">
    <property type="entry name" value="AB_hydrolase_1"/>
</dbReference>
<feature type="compositionally biased region" description="Acidic residues" evidence="1">
    <location>
        <begin position="352"/>
        <end position="368"/>
    </location>
</feature>
<dbReference type="PANTHER" id="PTHR43433:SF10">
    <property type="entry name" value="AB HYDROLASE-1 DOMAIN-CONTAINING PROTEIN"/>
    <property type="match status" value="1"/>
</dbReference>
<evidence type="ECO:0000313" key="3">
    <source>
        <dbReference type="EMBL" id="OEU08287.1"/>
    </source>
</evidence>
<dbReference type="AlphaFoldDB" id="A0A1E7ER29"/>
<feature type="domain" description="AB hydrolase-1" evidence="2">
    <location>
        <begin position="80"/>
        <end position="181"/>
    </location>
</feature>
<evidence type="ECO:0000259" key="2">
    <source>
        <dbReference type="Pfam" id="PF00561"/>
    </source>
</evidence>
<dbReference type="KEGG" id="fcy:FRACYDRAFT_250076"/>
<feature type="region of interest" description="Disordered" evidence="1">
    <location>
        <begin position="409"/>
        <end position="433"/>
    </location>
</feature>
<feature type="compositionally biased region" description="Low complexity" evidence="1">
    <location>
        <begin position="319"/>
        <end position="337"/>
    </location>
</feature>
<dbReference type="EMBL" id="KV784381">
    <property type="protein sequence ID" value="OEU08287.1"/>
    <property type="molecule type" value="Genomic_DNA"/>
</dbReference>
<name>A0A1E7ER29_9STRA</name>
<accession>A0A1E7ER29</accession>
<dbReference type="Gene3D" id="3.40.50.1820">
    <property type="entry name" value="alpha/beta hydrolase"/>
    <property type="match status" value="1"/>
</dbReference>
<gene>
    <name evidence="3" type="ORF">FRACYDRAFT_250076</name>
</gene>
<dbReference type="Pfam" id="PF00561">
    <property type="entry name" value="Abhydrolase_1"/>
    <property type="match status" value="1"/>
</dbReference>
<dbReference type="OrthoDB" id="47587at2759"/>
<dbReference type="InterPro" id="IPR029058">
    <property type="entry name" value="AB_hydrolase_fold"/>
</dbReference>
<keyword evidence="3" id="KW-0378">Hydrolase</keyword>
<dbReference type="InParanoid" id="A0A1E7ER29"/>
<sequence>MGQPRRKLHTIKLRESGRQIKYYIDGPMEFEQNPSLIRSDAAIGIDKCNIDKCYPEYPLLIRSDSANADDESSKYQNLPVIFAFHGMYLSGVSLLQDETPDNRPSTYIVIAINRPGYHGSSNVEIGEYSYVDFANDIKEIADSLNILKFGVVGHSSGGPNTLACASILGPSRVTAFATLASDPEYYQYEDIGTGHDGWLMDCFIGNWLPRILSIVIPCIGMNVSNGMRNDYRIERIQYPFNIEETITQKSIIFIAENDKLLPRHISTRVYDSLSSSNNSELKIIPNIGHMELLEDKVLNMTFLKVIELGELRSDHTDTDTTNNDNTNNNTNDDNGTTTKEDEDNTNKKSKEDVEDTKEDVEDEQELQEEQQKQNQEPQVSSSTVTASTATATKTIDLILSTTDDDALKSVDNTTSVTSSNKSIRFSNTTNDEC</sequence>
<feature type="region of interest" description="Disordered" evidence="1">
    <location>
        <begin position="314"/>
        <end position="391"/>
    </location>
</feature>
<organism evidence="3 4">
    <name type="scientific">Fragilariopsis cylindrus CCMP1102</name>
    <dbReference type="NCBI Taxonomy" id="635003"/>
    <lineage>
        <taxon>Eukaryota</taxon>
        <taxon>Sar</taxon>
        <taxon>Stramenopiles</taxon>
        <taxon>Ochrophyta</taxon>
        <taxon>Bacillariophyta</taxon>
        <taxon>Bacillariophyceae</taxon>
        <taxon>Bacillariophycidae</taxon>
        <taxon>Bacillariales</taxon>
        <taxon>Bacillariaceae</taxon>
        <taxon>Fragilariopsis</taxon>
    </lineage>
</organism>
<keyword evidence="4" id="KW-1185">Reference proteome</keyword>
<dbReference type="PANTHER" id="PTHR43433">
    <property type="entry name" value="HYDROLASE, ALPHA/BETA FOLD FAMILY PROTEIN"/>
    <property type="match status" value="1"/>
</dbReference>
<feature type="compositionally biased region" description="Polar residues" evidence="1">
    <location>
        <begin position="423"/>
        <end position="433"/>
    </location>
</feature>
<dbReference type="SUPFAM" id="SSF53474">
    <property type="entry name" value="alpha/beta-Hydrolases"/>
    <property type="match status" value="1"/>
</dbReference>
<evidence type="ECO:0000313" key="4">
    <source>
        <dbReference type="Proteomes" id="UP000095751"/>
    </source>
</evidence>
<feature type="compositionally biased region" description="Low complexity" evidence="1">
    <location>
        <begin position="409"/>
        <end position="422"/>
    </location>
</feature>
<dbReference type="Proteomes" id="UP000095751">
    <property type="component" value="Unassembled WGS sequence"/>
</dbReference>
<evidence type="ECO:0000256" key="1">
    <source>
        <dbReference type="SAM" id="MobiDB-lite"/>
    </source>
</evidence>